<dbReference type="PANTHER" id="PTHR30092">
    <property type="entry name" value="INNER MEMBRANE PROTEIN CRED"/>
    <property type="match status" value="1"/>
</dbReference>
<evidence type="ECO:0000256" key="1">
    <source>
        <dbReference type="SAM" id="Phobius"/>
    </source>
</evidence>
<proteinExistence type="predicted"/>
<accession>A0A0S4TVD2</accession>
<dbReference type="Pfam" id="PF06123">
    <property type="entry name" value="CreD"/>
    <property type="match status" value="1"/>
</dbReference>
<feature type="transmembrane region" description="Helical" evidence="1">
    <location>
        <begin position="312"/>
        <end position="330"/>
    </location>
</feature>
<protein>
    <submittedName>
        <fullName evidence="2">Inner membrane proteine CreD</fullName>
    </submittedName>
</protein>
<keyword evidence="1" id="KW-1133">Transmembrane helix</keyword>
<evidence type="ECO:0000313" key="2">
    <source>
        <dbReference type="EMBL" id="CUV14018.1"/>
    </source>
</evidence>
<dbReference type="PIRSF" id="PIRSF004548">
    <property type="entry name" value="CreD"/>
    <property type="match status" value="1"/>
</dbReference>
<reference evidence="2" key="1">
    <citation type="submission" date="2015-10" db="EMBL/GenBank/DDBJ databases">
        <authorList>
            <person name="Gilbert D.G."/>
        </authorList>
    </citation>
    <scope>NUCLEOTIDE SEQUENCE</scope>
    <source>
        <strain evidence="2">Phyl III-seqv23</strain>
    </source>
</reference>
<name>A0A0S4TVD2_RALSL</name>
<dbReference type="PATRIC" id="fig|305.106.peg.1754"/>
<feature type="transmembrane region" description="Helical" evidence="1">
    <location>
        <begin position="419"/>
        <end position="437"/>
    </location>
</feature>
<dbReference type="EMBL" id="LN899819">
    <property type="protein sequence ID" value="CUV14018.1"/>
    <property type="molecule type" value="Genomic_DNA"/>
</dbReference>
<dbReference type="PANTHER" id="PTHR30092:SF0">
    <property type="entry name" value="INNER MEMBRANE PROTEIN CRED"/>
    <property type="match status" value="1"/>
</dbReference>
<organism evidence="2">
    <name type="scientific">Ralstonia solanacearum</name>
    <name type="common">Pseudomonas solanacearum</name>
    <dbReference type="NCBI Taxonomy" id="305"/>
    <lineage>
        <taxon>Bacteria</taxon>
        <taxon>Pseudomonadati</taxon>
        <taxon>Pseudomonadota</taxon>
        <taxon>Betaproteobacteria</taxon>
        <taxon>Burkholderiales</taxon>
        <taxon>Burkholderiaceae</taxon>
        <taxon>Ralstonia</taxon>
        <taxon>Ralstonia solanacearum species complex</taxon>
    </lineage>
</organism>
<feature type="transmembrane region" description="Helical" evidence="1">
    <location>
        <begin position="396"/>
        <end position="413"/>
    </location>
</feature>
<keyword evidence="1" id="KW-0472">Membrane</keyword>
<dbReference type="InterPro" id="IPR010364">
    <property type="entry name" value="Uncharacterised_IM_CreD"/>
</dbReference>
<dbReference type="AlphaFoldDB" id="A0A0S4TVD2"/>
<feature type="transmembrane region" description="Helical" evidence="1">
    <location>
        <begin position="342"/>
        <end position="361"/>
    </location>
</feature>
<keyword evidence="1" id="KW-0812">Transmembrane</keyword>
<feature type="transmembrane region" description="Helical" evidence="1">
    <location>
        <begin position="367"/>
        <end position="389"/>
    </location>
</feature>
<sequence>MNRALLHKSLITGLLILFILIPLQMVSGLVRERSNYRDEAEQSIWKSYAGPQTLTGPVVVLPYKEIFTAPDANAAQDGQPHPVLKSMERQLLVFPKTLRVNAQVTPSERYRGIHKTLVYEMQSHWEGTIALPDGRDPESLKGLRPSAGHVRFELGKPFVVLGIADTRGLISAPQLELDGKQLTLKQGTLLDTVPQGLHASIDPSLAGTPDGGERVVPFSLTLPLLGAQSLAFTPVADENDIALNSPWPHPSFDGSFLPRSRTVDASGFHGNWKVTAFNTNARAQLETGGVRLDVISVKLIEPINVYLQTERAVKYGLLFVLLTFAGFFMFELVKQLRIHPIQYLLVGLALALFFLLLLSLSEHIAFWQAYLGASVGCIGLLGFYLSFVLQSWKRGVTFATLLSALYGALYGLLLSEDNALVLGSTLLFVMLAAIMVLTRRIDWYAAGTALQPPGNAAAIRKPDTSGTWT</sequence>
<dbReference type="GO" id="GO:0005886">
    <property type="term" value="C:plasma membrane"/>
    <property type="evidence" value="ECO:0007669"/>
    <property type="project" value="TreeGrafter"/>
</dbReference>
<dbReference type="NCBIfam" id="NF008712">
    <property type="entry name" value="PRK11715.1-1"/>
    <property type="match status" value="1"/>
</dbReference>
<gene>
    <name evidence="2" type="primary">creD</name>
    <name evidence="2" type="ORF">RUN39_v1_680022</name>
</gene>